<dbReference type="PANTHER" id="PTHR23092">
    <property type="entry name" value="POLY(A) RNA POLYMERASE"/>
    <property type="match status" value="1"/>
</dbReference>
<dbReference type="OrthoDB" id="273917at2759"/>
<evidence type="ECO:0000256" key="4">
    <source>
        <dbReference type="ARBA" id="ARBA00022842"/>
    </source>
</evidence>
<dbReference type="Pfam" id="PF03828">
    <property type="entry name" value="PAP_assoc"/>
    <property type="match status" value="1"/>
</dbReference>
<evidence type="ECO:0000259" key="6">
    <source>
        <dbReference type="Pfam" id="PF22600"/>
    </source>
</evidence>
<dbReference type="STRING" id="230819.A0A5C3L0F0"/>
<accession>A0A5C3L0F0</accession>
<proteinExistence type="inferred from homology"/>
<evidence type="ECO:0000313" key="7">
    <source>
        <dbReference type="EMBL" id="TFK21698.1"/>
    </source>
</evidence>
<dbReference type="GO" id="GO:1990817">
    <property type="term" value="F:poly(A) RNA polymerase activity"/>
    <property type="evidence" value="ECO:0007669"/>
    <property type="project" value="UniProtKB-EC"/>
</dbReference>
<dbReference type="GO" id="GO:0043634">
    <property type="term" value="P:polyadenylation-dependent ncRNA catabolic process"/>
    <property type="evidence" value="ECO:0007669"/>
    <property type="project" value="TreeGrafter"/>
</dbReference>
<dbReference type="GO" id="GO:0010605">
    <property type="term" value="P:negative regulation of macromolecule metabolic process"/>
    <property type="evidence" value="ECO:0007669"/>
    <property type="project" value="UniProtKB-ARBA"/>
</dbReference>
<evidence type="ECO:0000313" key="8">
    <source>
        <dbReference type="Proteomes" id="UP000307440"/>
    </source>
</evidence>
<keyword evidence="3" id="KW-0479">Metal-binding</keyword>
<dbReference type="SUPFAM" id="SSF81631">
    <property type="entry name" value="PAP/OAS1 substrate-binding domain"/>
    <property type="match status" value="1"/>
</dbReference>
<feature type="domain" description="PAP-associated" evidence="5">
    <location>
        <begin position="304"/>
        <end position="362"/>
    </location>
</feature>
<comment type="similarity">
    <text evidence="1">Belongs to the DNA polymerase type-B-like family.</text>
</comment>
<dbReference type="Gene3D" id="3.30.460.10">
    <property type="entry name" value="Beta Polymerase, domain 2"/>
    <property type="match status" value="1"/>
</dbReference>
<dbReference type="GO" id="GO:0031123">
    <property type="term" value="P:RNA 3'-end processing"/>
    <property type="evidence" value="ECO:0007669"/>
    <property type="project" value="TreeGrafter"/>
</dbReference>
<evidence type="ECO:0000256" key="2">
    <source>
        <dbReference type="ARBA" id="ARBA00012388"/>
    </source>
</evidence>
<dbReference type="GO" id="GO:0031499">
    <property type="term" value="C:TRAMP complex"/>
    <property type="evidence" value="ECO:0007669"/>
    <property type="project" value="TreeGrafter"/>
</dbReference>
<sequence length="435" mass="48657">MSEEVLGIMLRENIMAGLPSRMKAYKDYMGLGVPPCGEYAPKPTSIDPPPWMPAQHNPGVFQRLSLHREIEHFMAYMRPTNEEVIIRKDLISRFTRLVGRVDSKAKVRCVGPEATGLCFPTSDIDMVITFGSSSIGPSVLHSSSSTKARFSELEFKIRSSGFASKIDSFLTGPVPLLRIRDAVTGVKIELTAATDDHGVRAAEAVQAWTRSENRSVIESLVMVLKLFLAIRRLDTTYSGGVNMYMLVWMVVAWVELELPKLSLGKGASYSRRDEVNPRMVSSHGLSSKPWHSTTTPSSYPDPINLGVALTSFLKFYGEEFDATTATIRFSENSVTYAVKNRLYSHSTLQEYLISVTDPVDADVDLGLKAYAIKHVQASFLEAYQALESLEHGYGSRSQMVKARMQGTLGCLLGGDYTHFIFRRKRILEKWRRSKY</sequence>
<evidence type="ECO:0000256" key="3">
    <source>
        <dbReference type="ARBA" id="ARBA00022723"/>
    </source>
</evidence>
<dbReference type="InterPro" id="IPR043519">
    <property type="entry name" value="NT_sf"/>
</dbReference>
<evidence type="ECO:0000259" key="5">
    <source>
        <dbReference type="Pfam" id="PF03828"/>
    </source>
</evidence>
<protein>
    <recommendedName>
        <fullName evidence="2">polynucleotide adenylyltransferase</fullName>
        <ecNumber evidence="2">2.7.7.19</ecNumber>
    </recommendedName>
</protein>
<dbReference type="PANTHER" id="PTHR23092:SF15">
    <property type="entry name" value="INACTIVE NON-CANONICAL POLY(A) RNA POLYMERASE PROTEIN TRF4-2-RELATED"/>
    <property type="match status" value="1"/>
</dbReference>
<dbReference type="Gene3D" id="1.10.1410.10">
    <property type="match status" value="1"/>
</dbReference>
<dbReference type="SUPFAM" id="SSF81301">
    <property type="entry name" value="Nucleotidyltransferase"/>
    <property type="match status" value="1"/>
</dbReference>
<dbReference type="GO" id="GO:0005730">
    <property type="term" value="C:nucleolus"/>
    <property type="evidence" value="ECO:0007669"/>
    <property type="project" value="TreeGrafter"/>
</dbReference>
<dbReference type="GO" id="GO:0046872">
    <property type="term" value="F:metal ion binding"/>
    <property type="evidence" value="ECO:0007669"/>
    <property type="project" value="UniProtKB-KW"/>
</dbReference>
<dbReference type="InterPro" id="IPR002058">
    <property type="entry name" value="PAP_assoc"/>
</dbReference>
<dbReference type="Proteomes" id="UP000307440">
    <property type="component" value="Unassembled WGS sequence"/>
</dbReference>
<dbReference type="CDD" id="cd05402">
    <property type="entry name" value="NT_PAP_TUTase"/>
    <property type="match status" value="1"/>
</dbReference>
<gene>
    <name evidence="7" type="ORF">FA15DRAFT_69184</name>
</gene>
<keyword evidence="8" id="KW-1185">Reference proteome</keyword>
<dbReference type="Pfam" id="PF22600">
    <property type="entry name" value="MTPAP-like_central"/>
    <property type="match status" value="1"/>
</dbReference>
<feature type="domain" description="Poly(A) RNA polymerase mitochondrial-like central palm" evidence="6">
    <location>
        <begin position="66"/>
        <end position="203"/>
    </location>
</feature>
<dbReference type="AlphaFoldDB" id="A0A5C3L0F0"/>
<dbReference type="EC" id="2.7.7.19" evidence="2"/>
<dbReference type="GO" id="GO:0003729">
    <property type="term" value="F:mRNA binding"/>
    <property type="evidence" value="ECO:0007669"/>
    <property type="project" value="TreeGrafter"/>
</dbReference>
<reference evidence="7 8" key="1">
    <citation type="journal article" date="2019" name="Nat. Ecol. Evol.">
        <title>Megaphylogeny resolves global patterns of mushroom evolution.</title>
        <authorList>
            <person name="Varga T."/>
            <person name="Krizsan K."/>
            <person name="Foldi C."/>
            <person name="Dima B."/>
            <person name="Sanchez-Garcia M."/>
            <person name="Sanchez-Ramirez S."/>
            <person name="Szollosi G.J."/>
            <person name="Szarkandi J.G."/>
            <person name="Papp V."/>
            <person name="Albert L."/>
            <person name="Andreopoulos W."/>
            <person name="Angelini C."/>
            <person name="Antonin V."/>
            <person name="Barry K.W."/>
            <person name="Bougher N.L."/>
            <person name="Buchanan P."/>
            <person name="Buyck B."/>
            <person name="Bense V."/>
            <person name="Catcheside P."/>
            <person name="Chovatia M."/>
            <person name="Cooper J."/>
            <person name="Damon W."/>
            <person name="Desjardin D."/>
            <person name="Finy P."/>
            <person name="Geml J."/>
            <person name="Haridas S."/>
            <person name="Hughes K."/>
            <person name="Justo A."/>
            <person name="Karasinski D."/>
            <person name="Kautmanova I."/>
            <person name="Kiss B."/>
            <person name="Kocsube S."/>
            <person name="Kotiranta H."/>
            <person name="LaButti K.M."/>
            <person name="Lechner B.E."/>
            <person name="Liimatainen K."/>
            <person name="Lipzen A."/>
            <person name="Lukacs Z."/>
            <person name="Mihaltcheva S."/>
            <person name="Morgado L.N."/>
            <person name="Niskanen T."/>
            <person name="Noordeloos M.E."/>
            <person name="Ohm R.A."/>
            <person name="Ortiz-Santana B."/>
            <person name="Ovrebo C."/>
            <person name="Racz N."/>
            <person name="Riley R."/>
            <person name="Savchenko A."/>
            <person name="Shiryaev A."/>
            <person name="Soop K."/>
            <person name="Spirin V."/>
            <person name="Szebenyi C."/>
            <person name="Tomsovsky M."/>
            <person name="Tulloss R.E."/>
            <person name="Uehling J."/>
            <person name="Grigoriev I.V."/>
            <person name="Vagvolgyi C."/>
            <person name="Papp T."/>
            <person name="Martin F.M."/>
            <person name="Miettinen O."/>
            <person name="Hibbett D.S."/>
            <person name="Nagy L.G."/>
        </authorList>
    </citation>
    <scope>NUCLEOTIDE SEQUENCE [LARGE SCALE GENOMIC DNA]</scope>
    <source>
        <strain evidence="7 8">CBS 121175</strain>
    </source>
</reference>
<keyword evidence="4" id="KW-0460">Magnesium</keyword>
<dbReference type="InterPro" id="IPR054708">
    <property type="entry name" value="MTPAP-like_central"/>
</dbReference>
<evidence type="ECO:0000256" key="1">
    <source>
        <dbReference type="ARBA" id="ARBA00008593"/>
    </source>
</evidence>
<name>A0A5C3L0F0_COPMA</name>
<organism evidence="7 8">
    <name type="scientific">Coprinopsis marcescibilis</name>
    <name type="common">Agaric fungus</name>
    <name type="synonym">Psathyrella marcescibilis</name>
    <dbReference type="NCBI Taxonomy" id="230819"/>
    <lineage>
        <taxon>Eukaryota</taxon>
        <taxon>Fungi</taxon>
        <taxon>Dikarya</taxon>
        <taxon>Basidiomycota</taxon>
        <taxon>Agaricomycotina</taxon>
        <taxon>Agaricomycetes</taxon>
        <taxon>Agaricomycetidae</taxon>
        <taxon>Agaricales</taxon>
        <taxon>Agaricineae</taxon>
        <taxon>Psathyrellaceae</taxon>
        <taxon>Coprinopsis</taxon>
    </lineage>
</organism>
<dbReference type="InterPro" id="IPR045862">
    <property type="entry name" value="Trf4-like"/>
</dbReference>
<dbReference type="EMBL" id="ML210260">
    <property type="protein sequence ID" value="TFK21698.1"/>
    <property type="molecule type" value="Genomic_DNA"/>
</dbReference>